<keyword evidence="2" id="KW-1185">Reference proteome</keyword>
<dbReference type="KEGG" id="pmq:PM3016_1484"/>
<dbReference type="HOGENOM" id="CLU_2634736_0_0_9"/>
<evidence type="ECO:0000313" key="1">
    <source>
        <dbReference type="EMBL" id="AFC28409.1"/>
    </source>
</evidence>
<evidence type="ECO:0000313" key="2">
    <source>
        <dbReference type="Proteomes" id="UP000007523"/>
    </source>
</evidence>
<dbReference type="EMBL" id="CP003235">
    <property type="protein sequence ID" value="AFC28409.1"/>
    <property type="molecule type" value="Genomic_DNA"/>
</dbReference>
<protein>
    <submittedName>
        <fullName evidence="1">Uncharacterized protein</fullName>
    </submittedName>
</protein>
<dbReference type="AlphaFoldDB" id="H6NGW7"/>
<reference evidence="1 2" key="1">
    <citation type="journal article" date="2012" name="J. Bacteriol.">
        <title>Complete Genome Sequence of Paenibacillus mucilaginosus 3016, a Bacterium Functional as Microbial Fertilizer.</title>
        <authorList>
            <person name="Ma M."/>
            <person name="Wang Z."/>
            <person name="Li L."/>
            <person name="Jiang X."/>
            <person name="Guan D."/>
            <person name="Cao F."/>
            <person name="Chen H."/>
            <person name="Wang X."/>
            <person name="Shen D."/>
            <person name="Du B."/>
            <person name="Li J."/>
        </authorList>
    </citation>
    <scope>NUCLEOTIDE SEQUENCE [LARGE SCALE GENOMIC DNA]</scope>
    <source>
        <strain evidence="1 2">3016</strain>
    </source>
</reference>
<organism evidence="1 2">
    <name type="scientific">Paenibacillus mucilaginosus 3016</name>
    <dbReference type="NCBI Taxonomy" id="1116391"/>
    <lineage>
        <taxon>Bacteria</taxon>
        <taxon>Bacillati</taxon>
        <taxon>Bacillota</taxon>
        <taxon>Bacilli</taxon>
        <taxon>Bacillales</taxon>
        <taxon>Paenibacillaceae</taxon>
        <taxon>Paenibacillus</taxon>
    </lineage>
</organism>
<gene>
    <name evidence="1" type="ORF">PM3016_1484</name>
</gene>
<accession>H6NGW7</accession>
<sequence length="77" mass="8679">MEEAENYVLGRLEDIGLTLTSQEVRAAIEKAVLEHNAVVKNDTKRPAEMRGDFLLYKPSRLSHYALSELTLPVSVNH</sequence>
<dbReference type="Proteomes" id="UP000007523">
    <property type="component" value="Chromosome"/>
</dbReference>
<proteinExistence type="predicted"/>
<name>H6NGW7_9BACL</name>